<keyword evidence="5" id="KW-0676">Redox-active center</keyword>
<name>A0A2H0ULX6_9BACT</name>
<dbReference type="Pfam" id="PF07992">
    <property type="entry name" value="Pyr_redox_2"/>
    <property type="match status" value="1"/>
</dbReference>
<dbReference type="SUPFAM" id="SSF51905">
    <property type="entry name" value="FAD/NAD(P)-binding domain"/>
    <property type="match status" value="1"/>
</dbReference>
<keyword evidence="3" id="KW-0560">Oxidoreductase</keyword>
<dbReference type="PRINTS" id="PR00368">
    <property type="entry name" value="FADPNR"/>
</dbReference>
<evidence type="ECO:0000256" key="3">
    <source>
        <dbReference type="ARBA" id="ARBA00023002"/>
    </source>
</evidence>
<dbReference type="PROSITE" id="PS00573">
    <property type="entry name" value="PYRIDINE_REDOX_2"/>
    <property type="match status" value="1"/>
</dbReference>
<keyword evidence="2" id="KW-0274">FAD</keyword>
<keyword evidence="1" id="KW-0285">Flavoprotein</keyword>
<organism evidence="7 8">
    <name type="scientific">Candidatus Harrisonbacteria bacterium CG10_big_fil_rev_8_21_14_0_10_49_15</name>
    <dbReference type="NCBI Taxonomy" id="1974587"/>
    <lineage>
        <taxon>Bacteria</taxon>
        <taxon>Candidatus Harrisoniibacteriota</taxon>
    </lineage>
</organism>
<dbReference type="InterPro" id="IPR050097">
    <property type="entry name" value="Ferredoxin-NADP_redctase_2"/>
</dbReference>
<dbReference type="InterPro" id="IPR036188">
    <property type="entry name" value="FAD/NAD-bd_sf"/>
</dbReference>
<dbReference type="PANTHER" id="PTHR48105">
    <property type="entry name" value="THIOREDOXIN REDUCTASE 1-RELATED-RELATED"/>
    <property type="match status" value="1"/>
</dbReference>
<evidence type="ECO:0000313" key="8">
    <source>
        <dbReference type="Proteomes" id="UP000229526"/>
    </source>
</evidence>
<evidence type="ECO:0000256" key="4">
    <source>
        <dbReference type="ARBA" id="ARBA00023157"/>
    </source>
</evidence>
<proteinExistence type="predicted"/>
<gene>
    <name evidence="7" type="ORF">COU11_00570</name>
</gene>
<feature type="domain" description="FAD/NAD(P)-binding" evidence="6">
    <location>
        <begin position="4"/>
        <end position="285"/>
    </location>
</feature>
<protein>
    <submittedName>
        <fullName evidence="7">Pyridine nucleotide-disulfide oxidoreductase</fullName>
    </submittedName>
</protein>
<evidence type="ECO:0000256" key="1">
    <source>
        <dbReference type="ARBA" id="ARBA00022630"/>
    </source>
</evidence>
<keyword evidence="4" id="KW-1015">Disulfide bond</keyword>
<comment type="caution">
    <text evidence="7">The sequence shown here is derived from an EMBL/GenBank/DDBJ whole genome shotgun (WGS) entry which is preliminary data.</text>
</comment>
<dbReference type="AlphaFoldDB" id="A0A2H0ULX6"/>
<dbReference type="EMBL" id="PFBD01000003">
    <property type="protein sequence ID" value="PIR87407.1"/>
    <property type="molecule type" value="Genomic_DNA"/>
</dbReference>
<dbReference type="Gene3D" id="3.50.50.60">
    <property type="entry name" value="FAD/NAD(P)-binding domain"/>
    <property type="match status" value="2"/>
</dbReference>
<dbReference type="Proteomes" id="UP000229526">
    <property type="component" value="Unassembled WGS sequence"/>
</dbReference>
<dbReference type="InterPro" id="IPR008255">
    <property type="entry name" value="Pyr_nucl-diS_OxRdtase_2_AS"/>
</dbReference>
<dbReference type="InterPro" id="IPR023753">
    <property type="entry name" value="FAD/NAD-binding_dom"/>
</dbReference>
<accession>A0A2H0ULX6</accession>
<sequence>MLYELLIVGGGPAAAAAGVYAGRKQIKTLLITEEFGGQSVVSNDIHNWIGTKSISGIELAKSFEGHVREQETLTIVDGDLVTEIQKVNDGPPQGHFVIKTRKGDSYEAKTVLITSGSRRRRLGIPGEDEFDGKGVVFCSTCDAPLFRGMPVAIVGGGNAALEAVVDSIPYATEITLLVRSNELKGDPVTAEKAQSHPKVKILFGAVSQEVVGEMMVTGLKYLDTNTNEIKILDVKGVFVEIGSIPNSEFVKDLVVLNKIGEIEVDPKTQQSSVKGIWAAGDVSDVLYKQNNISAGDSVKALLNIYDFLHRNNLTGAHD</sequence>
<evidence type="ECO:0000259" key="6">
    <source>
        <dbReference type="Pfam" id="PF07992"/>
    </source>
</evidence>
<evidence type="ECO:0000256" key="2">
    <source>
        <dbReference type="ARBA" id="ARBA00022827"/>
    </source>
</evidence>
<evidence type="ECO:0000313" key="7">
    <source>
        <dbReference type="EMBL" id="PIR87407.1"/>
    </source>
</evidence>
<reference evidence="8" key="1">
    <citation type="submission" date="2017-09" db="EMBL/GenBank/DDBJ databases">
        <title>Depth-based differentiation of microbial function through sediment-hosted aquifers and enrichment of novel symbionts in the deep terrestrial subsurface.</title>
        <authorList>
            <person name="Probst A.J."/>
            <person name="Ladd B."/>
            <person name="Jarett J.K."/>
            <person name="Geller-Mcgrath D.E."/>
            <person name="Sieber C.M.K."/>
            <person name="Emerson J.B."/>
            <person name="Anantharaman K."/>
            <person name="Thomas B.C."/>
            <person name="Malmstrom R."/>
            <person name="Stieglmeier M."/>
            <person name="Klingl A."/>
            <person name="Woyke T."/>
            <person name="Ryan C.M."/>
            <person name="Banfield J.F."/>
        </authorList>
    </citation>
    <scope>NUCLEOTIDE SEQUENCE [LARGE SCALE GENOMIC DNA]</scope>
</reference>
<dbReference type="PRINTS" id="PR00469">
    <property type="entry name" value="PNDRDTASEII"/>
</dbReference>
<dbReference type="GO" id="GO:0016668">
    <property type="term" value="F:oxidoreductase activity, acting on a sulfur group of donors, NAD(P) as acceptor"/>
    <property type="evidence" value="ECO:0007669"/>
    <property type="project" value="UniProtKB-ARBA"/>
</dbReference>
<evidence type="ECO:0000256" key="5">
    <source>
        <dbReference type="ARBA" id="ARBA00023284"/>
    </source>
</evidence>